<dbReference type="Proteomes" id="UP001281761">
    <property type="component" value="Unassembled WGS sequence"/>
</dbReference>
<evidence type="ECO:0000313" key="8">
    <source>
        <dbReference type="EMBL" id="KAK2964936.1"/>
    </source>
</evidence>
<evidence type="ECO:0000256" key="3">
    <source>
        <dbReference type="ARBA" id="ARBA00022927"/>
    </source>
</evidence>
<dbReference type="Pfam" id="PF00928">
    <property type="entry name" value="Adap_comp_sub"/>
    <property type="match status" value="1"/>
</dbReference>
<dbReference type="PANTHER" id="PTHR10529">
    <property type="entry name" value="AP COMPLEX SUBUNIT MU"/>
    <property type="match status" value="1"/>
</dbReference>
<evidence type="ECO:0000256" key="2">
    <source>
        <dbReference type="ARBA" id="ARBA00022583"/>
    </source>
</evidence>
<dbReference type="EMBL" id="JARBJD010000001">
    <property type="protein sequence ID" value="KAK2964936.1"/>
    <property type="molecule type" value="Genomic_DNA"/>
</dbReference>
<organism evidence="8 9">
    <name type="scientific">Blattamonas nauphoetae</name>
    <dbReference type="NCBI Taxonomy" id="2049346"/>
    <lineage>
        <taxon>Eukaryota</taxon>
        <taxon>Metamonada</taxon>
        <taxon>Preaxostyla</taxon>
        <taxon>Oxymonadida</taxon>
        <taxon>Blattamonas</taxon>
    </lineage>
</organism>
<dbReference type="SUPFAM" id="SSF64356">
    <property type="entry name" value="SNARE-like"/>
    <property type="match status" value="1"/>
</dbReference>
<dbReference type="PROSITE" id="PS51072">
    <property type="entry name" value="MHD"/>
    <property type="match status" value="1"/>
</dbReference>
<comment type="caution">
    <text evidence="8">The sequence shown here is derived from an EMBL/GenBank/DDBJ whole genome shotgun (WGS) entry which is preliminary data.</text>
</comment>
<sequence length="714" mass="81174">MNDFEQIKATVLTQDFLPRKEPLPFSLVVIPPFQNSECDGQLFTESTLPLLLGLYSTSNLSETAINCPPCFILNYQHLWKHVDMELSSQTPGQLTKPIARFIEKLLLGKYSVICFENGIVPFIKLLGDKMTEECIQSIVLINPRGATSAYFARLTRPLSQKPTTIITSPDVETPFITPHLQVLFPQNNVINWDVPSAQVFQRNIFNPSQPSDSISNLQVQTLRNSLGWVVRKPDTEQREDGDDDTVLPHSTSINVLNFTMQKKDAEVRRHAILFYNEKAELILLRNYRGDIRKSTSEAFRQKILVKKDTKFPIIQVGRVTFFYIRVENVYIVACSNGNCNAAMIFESLYKMIDVFKAYFGGVFNEDTIKKHFPLMYELMDEAFDFGYPQNIDPEVLKTYIIQGKPITAQKAQQLSVHATGQSSRPPNLVYKHNELYIDVIEQVDLLVSSRHTVLNAEVNGQINLRVQLSGDPECIFGFNDKLFMDKNNEVSERAQRRGKRFQLELDDIQFHKCVKLGRFNADRTIAFVPPDGSFTLMRYRISERLVKPPFNVNPVIIEHTNTRFVVQVTISSTFNPQFVATQVVVKIPVPHNTARANTEISIGKAKFEPTQHAIMWRITNFPGCSSTQITASVQLLASVVQQAPWPKPPIAMQFMVPMATSSGLEVLFMNVTENKLGYQAERFIRYLTRGGNYLIRYPDIIGRGSENPIKATAQ</sequence>
<dbReference type="Gene3D" id="2.60.40.1170">
    <property type="entry name" value="Mu homology domain, subdomain B"/>
    <property type="match status" value="2"/>
</dbReference>
<evidence type="ECO:0000259" key="7">
    <source>
        <dbReference type="PROSITE" id="PS51072"/>
    </source>
</evidence>
<proteinExistence type="predicted"/>
<keyword evidence="1" id="KW-0813">Transport</keyword>
<dbReference type="InterPro" id="IPR001392">
    <property type="entry name" value="Clathrin_mu"/>
</dbReference>
<evidence type="ECO:0000313" key="9">
    <source>
        <dbReference type="Proteomes" id="UP001281761"/>
    </source>
</evidence>
<comment type="subcellular location">
    <subcellularLocation>
        <location evidence="6">Membrane</location>
        <location evidence="6">Coated pit</location>
    </subcellularLocation>
</comment>
<dbReference type="Gene3D" id="3.30.450.60">
    <property type="match status" value="1"/>
</dbReference>
<evidence type="ECO:0000256" key="4">
    <source>
        <dbReference type="ARBA" id="ARBA00023136"/>
    </source>
</evidence>
<keyword evidence="3" id="KW-0653">Protein transport</keyword>
<keyword evidence="5" id="KW-0168">Coated pit</keyword>
<keyword evidence="4" id="KW-0472">Membrane</keyword>
<dbReference type="CDD" id="cd09251">
    <property type="entry name" value="AP-2_Mu2_Cterm"/>
    <property type="match status" value="1"/>
</dbReference>
<keyword evidence="9" id="KW-1185">Reference proteome</keyword>
<accession>A0ABQ9YME5</accession>
<evidence type="ECO:0000256" key="1">
    <source>
        <dbReference type="ARBA" id="ARBA00022448"/>
    </source>
</evidence>
<feature type="domain" description="MHD" evidence="7">
    <location>
        <begin position="432"/>
        <end position="696"/>
    </location>
</feature>
<reference evidence="8 9" key="1">
    <citation type="journal article" date="2022" name="bioRxiv">
        <title>Genomics of Preaxostyla Flagellates Illuminates Evolutionary Transitions and the Path Towards Mitochondrial Loss.</title>
        <authorList>
            <person name="Novak L.V.F."/>
            <person name="Treitli S.C."/>
            <person name="Pyrih J."/>
            <person name="Halakuc P."/>
            <person name="Pipaliya S.V."/>
            <person name="Vacek V."/>
            <person name="Brzon O."/>
            <person name="Soukal P."/>
            <person name="Eme L."/>
            <person name="Dacks J.B."/>
            <person name="Karnkowska A."/>
            <person name="Elias M."/>
            <person name="Hampl V."/>
        </authorList>
    </citation>
    <scope>NUCLEOTIDE SEQUENCE [LARGE SCALE GENOMIC DNA]</scope>
    <source>
        <strain evidence="8">NAU3</strain>
        <tissue evidence="8">Gut</tissue>
    </source>
</reference>
<dbReference type="InterPro" id="IPR028565">
    <property type="entry name" value="MHD"/>
</dbReference>
<dbReference type="InterPro" id="IPR050431">
    <property type="entry name" value="Adaptor_comp_med_subunit"/>
</dbReference>
<gene>
    <name evidence="8" type="ORF">BLNAU_237</name>
</gene>
<keyword evidence="2" id="KW-0254">Endocytosis</keyword>
<evidence type="ECO:0000256" key="5">
    <source>
        <dbReference type="ARBA" id="ARBA00023176"/>
    </source>
</evidence>
<dbReference type="SUPFAM" id="SSF49447">
    <property type="entry name" value="Second domain of Mu2 adaptin subunit (ap50) of ap2 adaptor"/>
    <property type="match status" value="1"/>
</dbReference>
<dbReference type="InterPro" id="IPR043512">
    <property type="entry name" value="Mu2_C"/>
</dbReference>
<dbReference type="PRINTS" id="PR00314">
    <property type="entry name" value="CLATHRINADPT"/>
</dbReference>
<protein>
    <submittedName>
        <fullName evidence="8">AP-2 complex subunit mu</fullName>
    </submittedName>
</protein>
<dbReference type="InterPro" id="IPR011012">
    <property type="entry name" value="Longin-like_dom_sf"/>
</dbReference>
<dbReference type="InterPro" id="IPR036168">
    <property type="entry name" value="AP2_Mu_C_sf"/>
</dbReference>
<evidence type="ECO:0000256" key="6">
    <source>
        <dbReference type="ARBA" id="ARBA00037878"/>
    </source>
</evidence>
<name>A0ABQ9YME5_9EUKA</name>